<evidence type="ECO:0000313" key="1">
    <source>
        <dbReference type="EMBL" id="KAJ3707081.1"/>
    </source>
</evidence>
<gene>
    <name evidence="1" type="ORF">LUZ61_010786</name>
</gene>
<dbReference type="PANTHER" id="PTHR32387:SF3">
    <property type="entry name" value="ATP_DNA BINDING PROTEIN"/>
    <property type="match status" value="1"/>
</dbReference>
<reference evidence="1 2" key="1">
    <citation type="journal article" date="2022" name="Cell">
        <title>Repeat-based holocentromeres influence genome architecture and karyotype evolution.</title>
        <authorList>
            <person name="Hofstatter P.G."/>
            <person name="Thangavel G."/>
            <person name="Lux T."/>
            <person name="Neumann P."/>
            <person name="Vondrak T."/>
            <person name="Novak P."/>
            <person name="Zhang M."/>
            <person name="Costa L."/>
            <person name="Castellani M."/>
            <person name="Scott A."/>
            <person name="Toegelov H."/>
            <person name="Fuchs J."/>
            <person name="Mata-Sucre Y."/>
            <person name="Dias Y."/>
            <person name="Vanzela A.L.L."/>
            <person name="Huettel B."/>
            <person name="Almeida C.C.S."/>
            <person name="Simkova H."/>
            <person name="Souza G."/>
            <person name="Pedrosa-Harand A."/>
            <person name="Macas J."/>
            <person name="Mayer K.F.X."/>
            <person name="Houben A."/>
            <person name="Marques A."/>
        </authorList>
    </citation>
    <scope>NUCLEOTIDE SEQUENCE [LARGE SCALE GENOMIC DNA]</scope>
    <source>
        <strain evidence="1">RhyTen1mFocal</strain>
    </source>
</reference>
<accession>A0AAD6EZM6</accession>
<dbReference type="EMBL" id="JAMRDG010000001">
    <property type="protein sequence ID" value="KAJ3707081.1"/>
    <property type="molecule type" value="Genomic_DNA"/>
</dbReference>
<evidence type="ECO:0000313" key="2">
    <source>
        <dbReference type="Proteomes" id="UP001210211"/>
    </source>
</evidence>
<organism evidence="1 2">
    <name type="scientific">Rhynchospora tenuis</name>
    <dbReference type="NCBI Taxonomy" id="198213"/>
    <lineage>
        <taxon>Eukaryota</taxon>
        <taxon>Viridiplantae</taxon>
        <taxon>Streptophyta</taxon>
        <taxon>Embryophyta</taxon>
        <taxon>Tracheophyta</taxon>
        <taxon>Spermatophyta</taxon>
        <taxon>Magnoliopsida</taxon>
        <taxon>Liliopsida</taxon>
        <taxon>Poales</taxon>
        <taxon>Cyperaceae</taxon>
        <taxon>Cyperoideae</taxon>
        <taxon>Rhynchosporeae</taxon>
        <taxon>Rhynchospora</taxon>
    </lineage>
</organism>
<dbReference type="Proteomes" id="UP001210211">
    <property type="component" value="Unassembled WGS sequence"/>
</dbReference>
<sequence length="306" mass="34915">MAFNVKDRPDIEDYVKLWGRWENSDSQVSLEDCLAFWQFIGMHWNLFGEKLLSKHVQKLPVLIGGSVSLICKEDIFIPDDLLLKDLFDKSLFVWYPKKSTPSLPRSKHTRIYTSLGVRNFSEAVKKHEASNSICNSSDNGKKLESNANVITEGLIRIILAFLANPCLDISAEERHEMVESLLDLTIIEADEPVNMKYMIELSGGRQLEAKATHMFRWEKNEARLLMPRIDGIQGMVGSIKYATYLSDTISQGLLHERADLVESLAELIKFGCLLNFELAAVEFLLKNKNLQLFAEDEFLLLHFSTN</sequence>
<dbReference type="InterPro" id="IPR052957">
    <property type="entry name" value="Auxin_embryo_med"/>
</dbReference>
<dbReference type="AlphaFoldDB" id="A0AAD6EZM6"/>
<comment type="caution">
    <text evidence="1">The sequence shown here is derived from an EMBL/GenBank/DDBJ whole genome shotgun (WGS) entry which is preliminary data.</text>
</comment>
<proteinExistence type="predicted"/>
<keyword evidence="2" id="KW-1185">Reference proteome</keyword>
<dbReference type="PANTHER" id="PTHR32387">
    <property type="entry name" value="WU:FJ29H11"/>
    <property type="match status" value="1"/>
</dbReference>
<name>A0AAD6EZM6_9POAL</name>
<protein>
    <submittedName>
        <fullName evidence="1">Uncharacterized protein</fullName>
    </submittedName>
</protein>